<evidence type="ECO:0000313" key="1">
    <source>
        <dbReference type="EMBL" id="EXI82591.1"/>
    </source>
</evidence>
<evidence type="ECO:0000313" key="2">
    <source>
        <dbReference type="Proteomes" id="UP000021816"/>
    </source>
</evidence>
<name>A0A011P4P5_9PROT</name>
<gene>
    <name evidence="1" type="ORF">AW10_00377</name>
</gene>
<dbReference type="Proteomes" id="UP000021816">
    <property type="component" value="Unassembled WGS sequence"/>
</dbReference>
<sequence>MIRLGSQIRLTRREVERFRKITDIEPVDVRTLVDLDAYIDRCKAYYWGVSKDTQFLHWLIDREYALCRLAA</sequence>
<organism evidence="1 2">
    <name type="scientific">Candidatus Accumulibacter appositus</name>
    <dbReference type="NCBI Taxonomy" id="1454003"/>
    <lineage>
        <taxon>Bacteria</taxon>
        <taxon>Pseudomonadati</taxon>
        <taxon>Pseudomonadota</taxon>
        <taxon>Betaproteobacteria</taxon>
        <taxon>Candidatus Accumulibacter</taxon>
    </lineage>
</organism>
<dbReference type="AlphaFoldDB" id="A0A011P4P5"/>
<dbReference type="EMBL" id="JEMX01000010">
    <property type="protein sequence ID" value="EXI82591.1"/>
    <property type="molecule type" value="Genomic_DNA"/>
</dbReference>
<dbReference type="PATRIC" id="fig|1454003.3.peg.385"/>
<reference evidence="1 2" key="1">
    <citation type="submission" date="2014-02" db="EMBL/GenBank/DDBJ databases">
        <title>Expanding our view of genomic diversity in Candidatus Accumulibacter clades.</title>
        <authorList>
            <person name="Skennerton C.T."/>
            <person name="Barr J.J."/>
            <person name="Slater F.R."/>
            <person name="Bond P.L."/>
            <person name="Tyson G.W."/>
        </authorList>
    </citation>
    <scope>NUCLEOTIDE SEQUENCE [LARGE SCALE GENOMIC DNA]</scope>
    <source>
        <strain evidence="2">BA-92</strain>
    </source>
</reference>
<protein>
    <submittedName>
        <fullName evidence="1">Uncharacterized protein</fullName>
    </submittedName>
</protein>
<comment type="caution">
    <text evidence="1">The sequence shown here is derived from an EMBL/GenBank/DDBJ whole genome shotgun (WGS) entry which is preliminary data.</text>
</comment>
<proteinExistence type="predicted"/>
<accession>A0A011P4P5</accession>